<keyword evidence="1" id="KW-0175">Coiled coil</keyword>
<name>A0A917J5Z2_9BACT</name>
<keyword evidence="4" id="KW-1185">Reference proteome</keyword>
<organism evidence="3 4">
    <name type="scientific">Filimonas zeae</name>
    <dbReference type="NCBI Taxonomy" id="1737353"/>
    <lineage>
        <taxon>Bacteria</taxon>
        <taxon>Pseudomonadati</taxon>
        <taxon>Bacteroidota</taxon>
        <taxon>Chitinophagia</taxon>
        <taxon>Chitinophagales</taxon>
        <taxon>Chitinophagaceae</taxon>
        <taxon>Filimonas</taxon>
    </lineage>
</organism>
<keyword evidence="2" id="KW-1133">Transmembrane helix</keyword>
<dbReference type="AlphaFoldDB" id="A0A917J5Z2"/>
<feature type="transmembrane region" description="Helical" evidence="2">
    <location>
        <begin position="15"/>
        <end position="32"/>
    </location>
</feature>
<reference evidence="3" key="1">
    <citation type="journal article" date="2014" name="Int. J. Syst. Evol. Microbiol.">
        <title>Complete genome sequence of Corynebacterium casei LMG S-19264T (=DSM 44701T), isolated from a smear-ripened cheese.</title>
        <authorList>
            <consortium name="US DOE Joint Genome Institute (JGI-PGF)"/>
            <person name="Walter F."/>
            <person name="Albersmeier A."/>
            <person name="Kalinowski J."/>
            <person name="Ruckert C."/>
        </authorList>
    </citation>
    <scope>NUCLEOTIDE SEQUENCE</scope>
    <source>
        <strain evidence="3">CGMCC 1.15290</strain>
    </source>
</reference>
<dbReference type="Proteomes" id="UP000627292">
    <property type="component" value="Unassembled WGS sequence"/>
</dbReference>
<protein>
    <recommendedName>
        <fullName evidence="5">Septum formation initiator</fullName>
    </recommendedName>
</protein>
<dbReference type="EMBL" id="BMIB01000006">
    <property type="protein sequence ID" value="GGH80724.1"/>
    <property type="molecule type" value="Genomic_DNA"/>
</dbReference>
<dbReference type="InterPro" id="IPR007060">
    <property type="entry name" value="FtsL/DivIC"/>
</dbReference>
<evidence type="ECO:0000313" key="3">
    <source>
        <dbReference type="EMBL" id="GGH80724.1"/>
    </source>
</evidence>
<proteinExistence type="predicted"/>
<evidence type="ECO:0000313" key="4">
    <source>
        <dbReference type="Proteomes" id="UP000627292"/>
    </source>
</evidence>
<keyword evidence="2" id="KW-0472">Membrane</keyword>
<gene>
    <name evidence="3" type="ORF">GCM10011379_52020</name>
</gene>
<evidence type="ECO:0000256" key="1">
    <source>
        <dbReference type="SAM" id="Coils"/>
    </source>
</evidence>
<evidence type="ECO:0000256" key="2">
    <source>
        <dbReference type="SAM" id="Phobius"/>
    </source>
</evidence>
<feature type="coiled-coil region" evidence="1">
    <location>
        <begin position="44"/>
        <end position="71"/>
    </location>
</feature>
<dbReference type="Pfam" id="PF04977">
    <property type="entry name" value="DivIC"/>
    <property type="match status" value="1"/>
</dbReference>
<reference evidence="3" key="2">
    <citation type="submission" date="2020-09" db="EMBL/GenBank/DDBJ databases">
        <authorList>
            <person name="Sun Q."/>
            <person name="Zhou Y."/>
        </authorList>
    </citation>
    <scope>NUCLEOTIDE SEQUENCE</scope>
    <source>
        <strain evidence="3">CGMCC 1.15290</strain>
    </source>
</reference>
<evidence type="ECO:0008006" key="5">
    <source>
        <dbReference type="Google" id="ProtNLM"/>
    </source>
</evidence>
<keyword evidence="2" id="KW-0812">Transmembrane</keyword>
<accession>A0A917J5Z2</accession>
<dbReference type="RefSeq" id="WP_188958118.1">
    <property type="nucleotide sequence ID" value="NZ_BMIB01000006.1"/>
</dbReference>
<sequence length="103" mass="12229">MIKPAVILSFLKNKYAVSITAFALLMLFFDRNDVFTQMERKRQLKDLQASKRFYVEEIEKTKKELAELQNNPAALEKYARENFFMKRDNEDVYIVESPDAKKK</sequence>
<comment type="caution">
    <text evidence="3">The sequence shown here is derived from an EMBL/GenBank/DDBJ whole genome shotgun (WGS) entry which is preliminary data.</text>
</comment>